<evidence type="ECO:0008006" key="3">
    <source>
        <dbReference type="Google" id="ProtNLM"/>
    </source>
</evidence>
<keyword evidence="2" id="KW-1185">Reference proteome</keyword>
<reference evidence="1 2" key="1">
    <citation type="journal article" date="2023" name="Nucleic Acids Res.">
        <title>The hologenome of Daphnia magna reveals possible DNA methylation and microbiome-mediated evolution of the host genome.</title>
        <authorList>
            <person name="Chaturvedi A."/>
            <person name="Li X."/>
            <person name="Dhandapani V."/>
            <person name="Marshall H."/>
            <person name="Kissane S."/>
            <person name="Cuenca-Cambronero M."/>
            <person name="Asole G."/>
            <person name="Calvet F."/>
            <person name="Ruiz-Romero M."/>
            <person name="Marangio P."/>
            <person name="Guigo R."/>
            <person name="Rago D."/>
            <person name="Mirbahai L."/>
            <person name="Eastwood N."/>
            <person name="Colbourne J.K."/>
            <person name="Zhou J."/>
            <person name="Mallon E."/>
            <person name="Orsini L."/>
        </authorList>
    </citation>
    <scope>NUCLEOTIDE SEQUENCE [LARGE SCALE GENOMIC DNA]</scope>
    <source>
        <strain evidence="1">LRV0_1</strain>
    </source>
</reference>
<comment type="caution">
    <text evidence="1">The sequence shown here is derived from an EMBL/GenBank/DDBJ whole genome shotgun (WGS) entry which is preliminary data.</text>
</comment>
<name>A0ABR0ALC2_9CRUS</name>
<dbReference type="EMBL" id="JAOYFB010000038">
    <property type="protein sequence ID" value="KAK4025921.1"/>
    <property type="molecule type" value="Genomic_DNA"/>
</dbReference>
<gene>
    <name evidence="1" type="ORF">OUZ56_014955</name>
</gene>
<dbReference type="Proteomes" id="UP001234178">
    <property type="component" value="Unassembled WGS sequence"/>
</dbReference>
<accession>A0ABR0ALC2</accession>
<sequence length="89" mass="10034">MSAFTVATTMVKKENVEIYVGLNPVLSPYSDMEQIKEPACKIILDGEHVSQTKIRNSYPAESNEFNYCFSRSRLFIGISAESSGKFELF</sequence>
<evidence type="ECO:0000313" key="1">
    <source>
        <dbReference type="EMBL" id="KAK4025921.1"/>
    </source>
</evidence>
<evidence type="ECO:0000313" key="2">
    <source>
        <dbReference type="Proteomes" id="UP001234178"/>
    </source>
</evidence>
<organism evidence="1 2">
    <name type="scientific">Daphnia magna</name>
    <dbReference type="NCBI Taxonomy" id="35525"/>
    <lineage>
        <taxon>Eukaryota</taxon>
        <taxon>Metazoa</taxon>
        <taxon>Ecdysozoa</taxon>
        <taxon>Arthropoda</taxon>
        <taxon>Crustacea</taxon>
        <taxon>Branchiopoda</taxon>
        <taxon>Diplostraca</taxon>
        <taxon>Cladocera</taxon>
        <taxon>Anomopoda</taxon>
        <taxon>Daphniidae</taxon>
        <taxon>Daphnia</taxon>
    </lineage>
</organism>
<protein>
    <recommendedName>
        <fullName evidence="3">GMP synthase</fullName>
    </recommendedName>
</protein>
<proteinExistence type="predicted"/>